<dbReference type="Proteomes" id="UP001209878">
    <property type="component" value="Unassembled WGS sequence"/>
</dbReference>
<comment type="caution">
    <text evidence="1">The sequence shown here is derived from an EMBL/GenBank/DDBJ whole genome shotgun (WGS) entry which is preliminary data.</text>
</comment>
<gene>
    <name evidence="1" type="ORF">NP493_1669g00002</name>
</gene>
<protein>
    <submittedName>
        <fullName evidence="1">Uncharacterized protein</fullName>
    </submittedName>
</protein>
<reference evidence="1" key="1">
    <citation type="journal article" date="2023" name="Mol. Biol. Evol.">
        <title>Third-Generation Sequencing Reveals the Adaptive Role of the Epigenome in Three Deep-Sea Polychaetes.</title>
        <authorList>
            <person name="Perez M."/>
            <person name="Aroh O."/>
            <person name="Sun Y."/>
            <person name="Lan Y."/>
            <person name="Juniper S.K."/>
            <person name="Young C.R."/>
            <person name="Angers B."/>
            <person name="Qian P.Y."/>
        </authorList>
    </citation>
    <scope>NUCLEOTIDE SEQUENCE</scope>
    <source>
        <strain evidence="1">R07B-5</strain>
    </source>
</reference>
<proteinExistence type="predicted"/>
<name>A0AAD9JW68_RIDPI</name>
<dbReference type="EMBL" id="JAODUO010001668">
    <property type="protein sequence ID" value="KAK2160124.1"/>
    <property type="molecule type" value="Genomic_DNA"/>
</dbReference>
<accession>A0AAD9JW68</accession>
<dbReference type="AlphaFoldDB" id="A0AAD9JW68"/>
<sequence length="148" mass="16386">MRLVIAGAGVQLQASHTNHEHIVLPMVELLKEQTHHRSIIDTIMSQQSLAHSPKGGDTMVDMTIDDMGHTLCQRSDNVPPCQLMFGPAMDELKVALLADIRTTIHSEMEPLRRQMQEFGDRLKKLESAITNSQVVVPSAGRQHDSGVT</sequence>
<evidence type="ECO:0000313" key="2">
    <source>
        <dbReference type="Proteomes" id="UP001209878"/>
    </source>
</evidence>
<organism evidence="1 2">
    <name type="scientific">Ridgeia piscesae</name>
    <name type="common">Tubeworm</name>
    <dbReference type="NCBI Taxonomy" id="27915"/>
    <lineage>
        <taxon>Eukaryota</taxon>
        <taxon>Metazoa</taxon>
        <taxon>Spiralia</taxon>
        <taxon>Lophotrochozoa</taxon>
        <taxon>Annelida</taxon>
        <taxon>Polychaeta</taxon>
        <taxon>Sedentaria</taxon>
        <taxon>Canalipalpata</taxon>
        <taxon>Sabellida</taxon>
        <taxon>Siboglinidae</taxon>
        <taxon>Ridgeia</taxon>
    </lineage>
</organism>
<keyword evidence="2" id="KW-1185">Reference proteome</keyword>
<evidence type="ECO:0000313" key="1">
    <source>
        <dbReference type="EMBL" id="KAK2160124.1"/>
    </source>
</evidence>